<keyword evidence="1" id="KW-0949">S-adenosyl-L-methionine</keyword>
<dbReference type="InterPro" id="IPR058240">
    <property type="entry name" value="rSAM_sf"/>
</dbReference>
<dbReference type="Gene3D" id="3.20.20.70">
    <property type="entry name" value="Aldolase class I"/>
    <property type="match status" value="2"/>
</dbReference>
<evidence type="ECO:0000256" key="4">
    <source>
        <dbReference type="ARBA" id="ARBA00023014"/>
    </source>
</evidence>
<dbReference type="SFLD" id="SFLDS00029">
    <property type="entry name" value="Radical_SAM"/>
    <property type="match status" value="1"/>
</dbReference>
<evidence type="ECO:0000313" key="5">
    <source>
        <dbReference type="EMBL" id="CAB4138014.1"/>
    </source>
</evidence>
<organism evidence="5">
    <name type="scientific">uncultured Caudovirales phage</name>
    <dbReference type="NCBI Taxonomy" id="2100421"/>
    <lineage>
        <taxon>Viruses</taxon>
        <taxon>Duplodnaviria</taxon>
        <taxon>Heunggongvirae</taxon>
        <taxon>Uroviricota</taxon>
        <taxon>Caudoviricetes</taxon>
        <taxon>Peduoviridae</taxon>
        <taxon>Maltschvirus</taxon>
        <taxon>Maltschvirus maltsch</taxon>
    </lineage>
</organism>
<proteinExistence type="predicted"/>
<evidence type="ECO:0000256" key="2">
    <source>
        <dbReference type="ARBA" id="ARBA00022723"/>
    </source>
</evidence>
<accession>A0A6J5LTW5</accession>
<dbReference type="GO" id="GO:0051536">
    <property type="term" value="F:iron-sulfur cluster binding"/>
    <property type="evidence" value="ECO:0007669"/>
    <property type="project" value="UniProtKB-KW"/>
</dbReference>
<protein>
    <submittedName>
        <fullName evidence="5">Radical_SAM domain containing protein</fullName>
    </submittedName>
</protein>
<keyword evidence="3" id="KW-0408">Iron</keyword>
<dbReference type="EMBL" id="LR796341">
    <property type="protein sequence ID" value="CAB4138014.1"/>
    <property type="molecule type" value="Genomic_DNA"/>
</dbReference>
<dbReference type="GO" id="GO:0003824">
    <property type="term" value="F:catalytic activity"/>
    <property type="evidence" value="ECO:0007669"/>
    <property type="project" value="InterPro"/>
</dbReference>
<name>A0A6J5LTW5_9CAUD</name>
<evidence type="ECO:0000256" key="3">
    <source>
        <dbReference type="ARBA" id="ARBA00023004"/>
    </source>
</evidence>
<keyword evidence="4" id="KW-0411">Iron-sulfur</keyword>
<keyword evidence="2" id="KW-0479">Metal-binding</keyword>
<dbReference type="CDD" id="cd21109">
    <property type="entry name" value="SPASM"/>
    <property type="match status" value="1"/>
</dbReference>
<dbReference type="InterPro" id="IPR013785">
    <property type="entry name" value="Aldolase_TIM"/>
</dbReference>
<dbReference type="SUPFAM" id="SSF102114">
    <property type="entry name" value="Radical SAM enzymes"/>
    <property type="match status" value="1"/>
</dbReference>
<dbReference type="GO" id="GO:0046872">
    <property type="term" value="F:metal ion binding"/>
    <property type="evidence" value="ECO:0007669"/>
    <property type="project" value="UniProtKB-KW"/>
</dbReference>
<reference evidence="5" key="1">
    <citation type="submission" date="2020-04" db="EMBL/GenBank/DDBJ databases">
        <authorList>
            <person name="Chiriac C."/>
            <person name="Salcher M."/>
            <person name="Ghai R."/>
            <person name="Kavagutti S V."/>
        </authorList>
    </citation>
    <scope>NUCLEOTIDE SEQUENCE</scope>
</reference>
<dbReference type="CDD" id="cd01335">
    <property type="entry name" value="Radical_SAM"/>
    <property type="match status" value="1"/>
</dbReference>
<dbReference type="NCBIfam" id="NF033640">
    <property type="entry name" value="N_Twi_rSAM"/>
    <property type="match status" value="1"/>
</dbReference>
<gene>
    <name evidence="5" type="ORF">UFOVP328_207</name>
</gene>
<evidence type="ECO:0000256" key="1">
    <source>
        <dbReference type="ARBA" id="ARBA00022691"/>
    </source>
</evidence>
<sequence>MIEARDDSFGYNKIAFGCSHTYGVGVEHNETWSYLLNAANFGQPAVSADFVVRNAPAVIEKYQPRTIYILWPDWTRFEYIQDSKYQQSLVTDRDRIKFMQSHPESWLLNNFQTQVKNMHDLCCTLNIQLIDMTLEDLIPYIDQADRWPVSKLGHHYSPVWHQWVADIFRKKNTMNKPDTLCMAPWTHTYLSPQTERRMCCASREPAQSFQQYIDTESGTGVYAPQTLDQWWNGDHMRSVRRRMLAGETLSECDVCNNKLLNTDVYRDYFTQLFRHKLPEVFESTSEDGTTTMKPVSWDYRFSNLCNFKCRMCGDMLSSSWETEQKQHNMINWHDPKNNWQRPEVRRQITAFQDSQIEAEFAEAVEQHRVEEIYWVGGEPLMYEQHWRYMRRIIELGDGKNVYARYNTNLSRTHYGDCNLFDDILAHVRDWQICASLDGTGTIGEYIRTGLSYSTWLENFRQGLSIARHRRQMRIDFTLTLPGMFEIENIQSLADELGVDVLAKVVFSFTPDIILSPLALPRDLLDNLVDQQLPKTSGALKDVLLQLKNRPTFAEQWPDTYHEGLVKGKARVLQLESIRKDTVTLDSILQPYRHIHAWYQSIA</sequence>
<dbReference type="InterPro" id="IPR007197">
    <property type="entry name" value="rSAM"/>
</dbReference>